<evidence type="ECO:0000259" key="1">
    <source>
        <dbReference type="Pfam" id="PF18557"/>
    </source>
</evidence>
<dbReference type="Pfam" id="PF18557">
    <property type="entry name" value="NepR"/>
    <property type="match status" value="1"/>
</dbReference>
<sequence>MHTSGFDPLVMRQARIGRSLREAYDCVTGSPLPDQFESLLNELDKISAPVGSR</sequence>
<evidence type="ECO:0000313" key="3">
    <source>
        <dbReference type="Proteomes" id="UP000614261"/>
    </source>
</evidence>
<dbReference type="RefSeq" id="WP_188515162.1">
    <property type="nucleotide sequence ID" value="NZ_BMGD01000005.1"/>
</dbReference>
<protein>
    <recommendedName>
        <fullName evidence="1">Anti-sigma factor NepR domain-containing protein</fullName>
    </recommendedName>
</protein>
<reference evidence="3" key="1">
    <citation type="journal article" date="2019" name="Int. J. Syst. Evol. Microbiol.">
        <title>The Global Catalogue of Microorganisms (GCM) 10K type strain sequencing project: providing services to taxonomists for standard genome sequencing and annotation.</title>
        <authorList>
            <consortium name="The Broad Institute Genomics Platform"/>
            <consortium name="The Broad Institute Genome Sequencing Center for Infectious Disease"/>
            <person name="Wu L."/>
            <person name="Ma J."/>
        </authorList>
    </citation>
    <scope>NUCLEOTIDE SEQUENCE [LARGE SCALE GENOMIC DNA]</scope>
    <source>
        <strain evidence="3">CGMCC 1.12851</strain>
    </source>
</reference>
<feature type="domain" description="Anti-sigma factor NepR" evidence="1">
    <location>
        <begin position="13"/>
        <end position="45"/>
    </location>
</feature>
<gene>
    <name evidence="2" type="ORF">GCM10010833_29190</name>
</gene>
<accession>A0ABQ1JQJ7</accession>
<name>A0ABQ1JQJ7_9SPHN</name>
<dbReference type="Proteomes" id="UP000614261">
    <property type="component" value="Unassembled WGS sequence"/>
</dbReference>
<comment type="caution">
    <text evidence="2">The sequence shown here is derived from an EMBL/GenBank/DDBJ whole genome shotgun (WGS) entry which is preliminary data.</text>
</comment>
<keyword evidence="3" id="KW-1185">Reference proteome</keyword>
<dbReference type="EMBL" id="BMGD01000005">
    <property type="protein sequence ID" value="GGB72157.1"/>
    <property type="molecule type" value="Genomic_DNA"/>
</dbReference>
<evidence type="ECO:0000313" key="2">
    <source>
        <dbReference type="EMBL" id="GGB72157.1"/>
    </source>
</evidence>
<organism evidence="2 3">
    <name type="scientific">Blastomonas aquatica</name>
    <dbReference type="NCBI Taxonomy" id="1510276"/>
    <lineage>
        <taxon>Bacteria</taxon>
        <taxon>Pseudomonadati</taxon>
        <taxon>Pseudomonadota</taxon>
        <taxon>Alphaproteobacteria</taxon>
        <taxon>Sphingomonadales</taxon>
        <taxon>Sphingomonadaceae</taxon>
        <taxon>Blastomonas</taxon>
    </lineage>
</organism>
<proteinExistence type="predicted"/>
<dbReference type="InterPro" id="IPR041649">
    <property type="entry name" value="NepR"/>
</dbReference>